<name>A0A1F5YQT7_9BACT</name>
<gene>
    <name evidence="2" type="ORF">A2W14_01580</name>
</gene>
<dbReference type="Proteomes" id="UP000176665">
    <property type="component" value="Unassembled WGS sequence"/>
</dbReference>
<proteinExistence type="predicted"/>
<evidence type="ECO:0000313" key="3">
    <source>
        <dbReference type="Proteomes" id="UP000176665"/>
    </source>
</evidence>
<dbReference type="EMBL" id="MFJA01000062">
    <property type="protein sequence ID" value="OGG02475.1"/>
    <property type="molecule type" value="Genomic_DNA"/>
</dbReference>
<keyword evidence="1" id="KW-0812">Transmembrane</keyword>
<protein>
    <submittedName>
        <fullName evidence="2">Uncharacterized protein</fullName>
    </submittedName>
</protein>
<accession>A0A1F5YQT7</accession>
<evidence type="ECO:0000256" key="1">
    <source>
        <dbReference type="SAM" id="Phobius"/>
    </source>
</evidence>
<reference evidence="2 3" key="1">
    <citation type="journal article" date="2016" name="Nat. Commun.">
        <title>Thousands of microbial genomes shed light on interconnected biogeochemical processes in an aquifer system.</title>
        <authorList>
            <person name="Anantharaman K."/>
            <person name="Brown C.T."/>
            <person name="Hug L.A."/>
            <person name="Sharon I."/>
            <person name="Castelle C.J."/>
            <person name="Probst A.J."/>
            <person name="Thomas B.C."/>
            <person name="Singh A."/>
            <person name="Wilkins M.J."/>
            <person name="Karaoz U."/>
            <person name="Brodie E.L."/>
            <person name="Williams K.H."/>
            <person name="Hubbard S.S."/>
            <person name="Banfield J.F."/>
        </authorList>
    </citation>
    <scope>NUCLEOTIDE SEQUENCE [LARGE SCALE GENOMIC DNA]</scope>
</reference>
<evidence type="ECO:0000313" key="2">
    <source>
        <dbReference type="EMBL" id="OGG02475.1"/>
    </source>
</evidence>
<dbReference type="STRING" id="1798371.A2W14_01580"/>
<keyword evidence="1" id="KW-1133">Transmembrane helix</keyword>
<dbReference type="AlphaFoldDB" id="A0A1F5YQT7"/>
<comment type="caution">
    <text evidence="2">The sequence shown here is derived from an EMBL/GenBank/DDBJ whole genome shotgun (WGS) entry which is preliminary data.</text>
</comment>
<sequence length="87" mass="9837">MRTEVKDIGMVILGIVIIVAVFMAVQRADKYMQIKAMTECAQASSFTYESRGNGENGEQTMTRTLDPNRAFYKVCMDDLGYKTNIKE</sequence>
<keyword evidence="1" id="KW-0472">Membrane</keyword>
<organism evidence="2 3">
    <name type="scientific">Candidatus Gottesmanbacteria bacterium RBG_16_37_8</name>
    <dbReference type="NCBI Taxonomy" id="1798371"/>
    <lineage>
        <taxon>Bacteria</taxon>
        <taxon>Candidatus Gottesmaniibacteriota</taxon>
    </lineage>
</organism>
<feature type="transmembrane region" description="Helical" evidence="1">
    <location>
        <begin position="6"/>
        <end position="25"/>
    </location>
</feature>